<organism evidence="1 2">
    <name type="scientific">Sphagnurus paluster</name>
    <dbReference type="NCBI Taxonomy" id="117069"/>
    <lineage>
        <taxon>Eukaryota</taxon>
        <taxon>Fungi</taxon>
        <taxon>Dikarya</taxon>
        <taxon>Basidiomycota</taxon>
        <taxon>Agaricomycotina</taxon>
        <taxon>Agaricomycetes</taxon>
        <taxon>Agaricomycetidae</taxon>
        <taxon>Agaricales</taxon>
        <taxon>Tricholomatineae</taxon>
        <taxon>Lyophyllaceae</taxon>
        <taxon>Sphagnurus</taxon>
    </lineage>
</organism>
<comment type="caution">
    <text evidence="1">The sequence shown here is derived from an EMBL/GenBank/DDBJ whole genome shotgun (WGS) entry which is preliminary data.</text>
</comment>
<dbReference type="GO" id="GO:0043565">
    <property type="term" value="F:sequence-specific DNA binding"/>
    <property type="evidence" value="ECO:0007669"/>
    <property type="project" value="InterPro"/>
</dbReference>
<reference evidence="1" key="1">
    <citation type="submission" date="2021-02" db="EMBL/GenBank/DDBJ databases">
        <authorList>
            <person name="Nieuwenhuis M."/>
            <person name="Van De Peppel L.J.J."/>
        </authorList>
    </citation>
    <scope>NUCLEOTIDE SEQUENCE</scope>
    <source>
        <strain evidence="1">D49</strain>
    </source>
</reference>
<dbReference type="InterPro" id="IPR002848">
    <property type="entry name" value="Translin_fam"/>
</dbReference>
<reference evidence="1" key="2">
    <citation type="submission" date="2021-10" db="EMBL/GenBank/DDBJ databases">
        <title>Phylogenomics reveals ancestral predisposition of the termite-cultivated fungus Termitomyces towards a domesticated lifestyle.</title>
        <authorList>
            <person name="Auxier B."/>
            <person name="Grum-Grzhimaylo A."/>
            <person name="Cardenas M.E."/>
            <person name="Lodge J.D."/>
            <person name="Laessoe T."/>
            <person name="Pedersen O."/>
            <person name="Smith M.E."/>
            <person name="Kuyper T.W."/>
            <person name="Franco-Molano E.A."/>
            <person name="Baroni T.J."/>
            <person name="Aanen D.K."/>
        </authorList>
    </citation>
    <scope>NUCLEOTIDE SEQUENCE</scope>
    <source>
        <strain evidence="1">D49</strain>
    </source>
</reference>
<dbReference type="Gene3D" id="1.20.5.420">
    <property type="entry name" value="Immunoglobulin FC, subunit C"/>
    <property type="match status" value="1"/>
</dbReference>
<dbReference type="Pfam" id="PF01997">
    <property type="entry name" value="Translin"/>
    <property type="match status" value="1"/>
</dbReference>
<gene>
    <name evidence="1" type="ORF">H0H81_002865</name>
</gene>
<keyword evidence="2" id="KW-1185">Reference proteome</keyword>
<dbReference type="InterPro" id="IPR016068">
    <property type="entry name" value="Translin_N"/>
</dbReference>
<dbReference type="OrthoDB" id="829at2759"/>
<evidence type="ECO:0000313" key="1">
    <source>
        <dbReference type="EMBL" id="KAG5652967.1"/>
    </source>
</evidence>
<evidence type="ECO:0000313" key="2">
    <source>
        <dbReference type="Proteomes" id="UP000717328"/>
    </source>
</evidence>
<name>A0A9P7GLP2_9AGAR</name>
<dbReference type="Gene3D" id="1.20.58.190">
    <property type="entry name" value="Translin, domain 1"/>
    <property type="match status" value="1"/>
</dbReference>
<dbReference type="Proteomes" id="UP000717328">
    <property type="component" value="Unassembled WGS sequence"/>
</dbReference>
<dbReference type="AlphaFoldDB" id="A0A9P7GLP2"/>
<dbReference type="SUPFAM" id="SSF74784">
    <property type="entry name" value="Translin"/>
    <property type="match status" value="1"/>
</dbReference>
<proteinExistence type="predicted"/>
<protein>
    <submittedName>
        <fullName evidence="1">Uncharacterized protein</fullName>
    </submittedName>
</protein>
<dbReference type="InterPro" id="IPR036081">
    <property type="entry name" value="Translin_sf"/>
</dbReference>
<dbReference type="EMBL" id="JABCKI010000084">
    <property type="protein sequence ID" value="KAG5652967.1"/>
    <property type="molecule type" value="Genomic_DNA"/>
</dbReference>
<accession>A0A9P7GLP2</accession>
<sequence>MDPNDLENINLLLERDTTLREKIKEQVADLDKKMRTMVGMLNKIHSTRSESLSEILGLKDEWSDRLALPVEDYLHGLISLVNELVRPASFHVNPSSFNYAQSRLAVNAVTLGNFEEPIRISIFVKDIFTGFSMAGSSFYPLFLRN</sequence>